<accession>A0A494YGM2</accession>
<dbReference type="EMBL" id="RBZU01000001">
    <property type="protein sequence ID" value="RKP59177.1"/>
    <property type="molecule type" value="Genomic_DNA"/>
</dbReference>
<proteinExistence type="predicted"/>
<keyword evidence="2" id="KW-0472">Membrane</keyword>
<keyword evidence="4" id="KW-1185">Reference proteome</keyword>
<keyword evidence="2" id="KW-1133">Transmembrane helix</keyword>
<sequence>MPQSKIVARQTVLQYEWPSGAEKPIRSRAERKDRRLRADASRRSERTRHSPVLECVRAMRSTAVSCGALSAAIGYGASAMLGAIARTGTTRAPAFDMVAGQVGMTLAGGLIAIYAVTVTAFNYALHRVCDAHLLRRWERVDVVERSVVELAISISGGVALGTAAYVGSSFAEASLRTWMGGSSD</sequence>
<dbReference type="Proteomes" id="UP000270342">
    <property type="component" value="Unassembled WGS sequence"/>
</dbReference>
<evidence type="ECO:0000313" key="3">
    <source>
        <dbReference type="EMBL" id="RKP59177.1"/>
    </source>
</evidence>
<name>A0A494YGM2_9BURK</name>
<evidence type="ECO:0000313" key="4">
    <source>
        <dbReference type="Proteomes" id="UP000270342"/>
    </source>
</evidence>
<protein>
    <submittedName>
        <fullName evidence="3">Uncharacterized protein</fullName>
    </submittedName>
</protein>
<feature type="transmembrane region" description="Helical" evidence="2">
    <location>
        <begin position="146"/>
        <end position="166"/>
    </location>
</feature>
<evidence type="ECO:0000256" key="2">
    <source>
        <dbReference type="SAM" id="Phobius"/>
    </source>
</evidence>
<reference evidence="3 4" key="1">
    <citation type="submission" date="2018-10" db="EMBL/GenBank/DDBJ databases">
        <title>Robbsia sp. DHC34, isolated from soil.</title>
        <authorList>
            <person name="Gao Z.-H."/>
            <person name="Qiu L.-H."/>
        </authorList>
    </citation>
    <scope>NUCLEOTIDE SEQUENCE [LARGE SCALE GENOMIC DNA]</scope>
    <source>
        <strain evidence="3 4">DHC34</strain>
    </source>
</reference>
<dbReference type="AlphaFoldDB" id="A0A494YGM2"/>
<gene>
    <name evidence="3" type="ORF">D7S86_04580</name>
</gene>
<feature type="transmembrane region" description="Helical" evidence="2">
    <location>
        <begin position="63"/>
        <end position="85"/>
    </location>
</feature>
<keyword evidence="2" id="KW-0812">Transmembrane</keyword>
<comment type="caution">
    <text evidence="3">The sequence shown here is derived from an EMBL/GenBank/DDBJ whole genome shotgun (WGS) entry which is preliminary data.</text>
</comment>
<evidence type="ECO:0000256" key="1">
    <source>
        <dbReference type="SAM" id="MobiDB-lite"/>
    </source>
</evidence>
<feature type="transmembrane region" description="Helical" evidence="2">
    <location>
        <begin position="105"/>
        <end position="125"/>
    </location>
</feature>
<feature type="region of interest" description="Disordered" evidence="1">
    <location>
        <begin position="24"/>
        <end position="45"/>
    </location>
</feature>
<organism evidence="3 4">
    <name type="scientific">Pararobbsia silviterrae</name>
    <dbReference type="NCBI Taxonomy" id="1792498"/>
    <lineage>
        <taxon>Bacteria</taxon>
        <taxon>Pseudomonadati</taxon>
        <taxon>Pseudomonadota</taxon>
        <taxon>Betaproteobacteria</taxon>
        <taxon>Burkholderiales</taxon>
        <taxon>Burkholderiaceae</taxon>
        <taxon>Pararobbsia</taxon>
    </lineage>
</organism>